<gene>
    <name evidence="7" type="ORF">E0L93_08800</name>
</gene>
<dbReference type="GO" id="GO:0016020">
    <property type="term" value="C:membrane"/>
    <property type="evidence" value="ECO:0007669"/>
    <property type="project" value="InterPro"/>
</dbReference>
<keyword evidence="8" id="KW-1185">Reference proteome</keyword>
<dbReference type="CDD" id="cd07023">
    <property type="entry name" value="S49_Sppa_N_C"/>
    <property type="match status" value="1"/>
</dbReference>
<evidence type="ECO:0000313" key="7">
    <source>
        <dbReference type="EMBL" id="TCJ16810.1"/>
    </source>
</evidence>
<dbReference type="InterPro" id="IPR029045">
    <property type="entry name" value="ClpP/crotonase-like_dom_sf"/>
</dbReference>
<dbReference type="EMBL" id="SKBU01000015">
    <property type="protein sequence ID" value="TCJ16810.1"/>
    <property type="molecule type" value="Genomic_DNA"/>
</dbReference>
<name>A0A4R1BHT1_9ACTN</name>
<evidence type="ECO:0000256" key="5">
    <source>
        <dbReference type="PIRSR" id="PIRSR001217-1"/>
    </source>
</evidence>
<feature type="active site" description="Nucleophile" evidence="5">
    <location>
        <position position="366"/>
    </location>
</feature>
<keyword evidence="3" id="KW-0378">Hydrolase</keyword>
<keyword evidence="4" id="KW-0720">Serine protease</keyword>
<evidence type="ECO:0000256" key="3">
    <source>
        <dbReference type="ARBA" id="ARBA00022801"/>
    </source>
</evidence>
<evidence type="ECO:0000256" key="1">
    <source>
        <dbReference type="ARBA" id="ARBA00008683"/>
    </source>
</evidence>
<dbReference type="PANTHER" id="PTHR33209">
    <property type="entry name" value="PROTEASE 4"/>
    <property type="match status" value="1"/>
</dbReference>
<keyword evidence="2" id="KW-0645">Protease</keyword>
<dbReference type="RefSeq" id="WP_132691016.1">
    <property type="nucleotide sequence ID" value="NZ_SKBU01000015.1"/>
</dbReference>
<dbReference type="Proteomes" id="UP000295244">
    <property type="component" value="Unassembled WGS sequence"/>
</dbReference>
<evidence type="ECO:0000256" key="4">
    <source>
        <dbReference type="ARBA" id="ARBA00022825"/>
    </source>
</evidence>
<dbReference type="PIRSF" id="PIRSF001217">
    <property type="entry name" value="Protease_4_SppA"/>
    <property type="match status" value="1"/>
</dbReference>
<dbReference type="CDD" id="cd07018">
    <property type="entry name" value="S49_SppA_67K_type"/>
    <property type="match status" value="1"/>
</dbReference>
<dbReference type="GO" id="GO:0008236">
    <property type="term" value="F:serine-type peptidase activity"/>
    <property type="evidence" value="ECO:0007669"/>
    <property type="project" value="UniProtKB-KW"/>
</dbReference>
<protein>
    <submittedName>
        <fullName evidence="7">Signal peptide peptidase SppA</fullName>
    </submittedName>
</protein>
<accession>A0A4R1BHT1</accession>
<dbReference type="OrthoDB" id="9764363at2"/>
<organism evidence="7 8">
    <name type="scientific">Rubrobacter taiwanensis</name>
    <dbReference type="NCBI Taxonomy" id="185139"/>
    <lineage>
        <taxon>Bacteria</taxon>
        <taxon>Bacillati</taxon>
        <taxon>Actinomycetota</taxon>
        <taxon>Rubrobacteria</taxon>
        <taxon>Rubrobacterales</taxon>
        <taxon>Rubrobacteraceae</taxon>
        <taxon>Rubrobacter</taxon>
    </lineage>
</organism>
<dbReference type="SUPFAM" id="SSF52096">
    <property type="entry name" value="ClpP/crotonase"/>
    <property type="match status" value="2"/>
</dbReference>
<dbReference type="Pfam" id="PF01343">
    <property type="entry name" value="Peptidase_S49"/>
    <property type="match status" value="2"/>
</dbReference>
<feature type="domain" description="Peptidase S49" evidence="6">
    <location>
        <begin position="351"/>
        <end position="500"/>
    </location>
</feature>
<evidence type="ECO:0000313" key="8">
    <source>
        <dbReference type="Proteomes" id="UP000295244"/>
    </source>
</evidence>
<dbReference type="GO" id="GO:0006465">
    <property type="term" value="P:signal peptide processing"/>
    <property type="evidence" value="ECO:0007669"/>
    <property type="project" value="InterPro"/>
</dbReference>
<comment type="caution">
    <text evidence="7">The sequence shown here is derived from an EMBL/GenBank/DDBJ whole genome shotgun (WGS) entry which is preliminary data.</text>
</comment>
<dbReference type="AlphaFoldDB" id="A0A4R1BHT1"/>
<sequence length="551" mass="60490">MLIAILKNVLLVVRNLSRRLLRRPPEYVLLEVSGRLPEFRLREPFFRRLVARPRAGVTLEELRERLERIAADGRVRGVVLRVRGLQAGWAALEELRGEIVRFRERGGRVIAYLVDAGTRDYYLACAADEILAPPAATVSVTGVRTRVNFLKDALARFGVEGEVLAVSPYKSAGEVFTRTDFSPEAREQAERLLDRRYAELEEAVVEGRGMSPEEVRQKIDGAPYPARRALREGLLDGLAYEDELPRRLGGGVSIGEWERAGKALRLPYLPLIRGRVAVVGVTGVIVRGRSRRLPFPLPLLGDEQAGSESVIGALRRAEQSGSVRGVLLHVDSRGGDALASDLIWREVERIRRRKPVVVLMGETAASGGYYVSAGASGIVARRSTVTGSIGVLIFRPTAVGLYGRLGVNPVALERGARSGIMDPARRPGPDELAALEGSMYAIYSEFKDRVRRGREIEEGELEPLAGGRVWTGEEARERGLVDETGGFRAAVRRVAELAGIPPEAAERNLLHVPPQKKGHPEPGPVEGLLEAAGEVLREPRVWLLAPYELGE</sequence>
<dbReference type="InterPro" id="IPR004634">
    <property type="entry name" value="Pept_S49_pIV"/>
</dbReference>
<dbReference type="Gene3D" id="6.20.330.10">
    <property type="match status" value="1"/>
</dbReference>
<proteinExistence type="inferred from homology"/>
<dbReference type="InterPro" id="IPR047272">
    <property type="entry name" value="S49_SppA_C"/>
</dbReference>
<dbReference type="InterPro" id="IPR047217">
    <property type="entry name" value="S49_SppA_67K_type_N"/>
</dbReference>
<reference evidence="7 8" key="1">
    <citation type="submission" date="2019-03" db="EMBL/GenBank/DDBJ databases">
        <title>Whole genome sequence of a novel Rubrobacter taiwanensis strain, isolated from Yellowstone National Park.</title>
        <authorList>
            <person name="Freed S."/>
            <person name="Ramaley R.F."/>
            <person name="Kyndt J.A."/>
        </authorList>
    </citation>
    <scope>NUCLEOTIDE SEQUENCE [LARGE SCALE GENOMIC DNA]</scope>
    <source>
        <strain evidence="7 8">Yellowstone</strain>
    </source>
</reference>
<dbReference type="PANTHER" id="PTHR33209:SF1">
    <property type="entry name" value="PEPTIDASE S49 DOMAIN-CONTAINING PROTEIN"/>
    <property type="match status" value="1"/>
</dbReference>
<feature type="domain" description="Peptidase S49" evidence="6">
    <location>
        <begin position="103"/>
        <end position="247"/>
    </location>
</feature>
<evidence type="ECO:0000256" key="2">
    <source>
        <dbReference type="ARBA" id="ARBA00022670"/>
    </source>
</evidence>
<comment type="similarity">
    <text evidence="1">Belongs to the peptidase S49 family.</text>
</comment>
<dbReference type="InterPro" id="IPR002142">
    <property type="entry name" value="Peptidase_S49"/>
</dbReference>
<dbReference type="Gene3D" id="3.90.226.10">
    <property type="entry name" value="2-enoyl-CoA Hydratase, Chain A, domain 1"/>
    <property type="match status" value="3"/>
</dbReference>
<feature type="active site" description="Proton donor/acceptor" evidence="5">
    <location>
        <position position="170"/>
    </location>
</feature>
<evidence type="ECO:0000259" key="6">
    <source>
        <dbReference type="Pfam" id="PF01343"/>
    </source>
</evidence>